<feature type="domain" description="Peptidase M1 membrane alanine aminopeptidase" evidence="3">
    <location>
        <begin position="390"/>
        <end position="565"/>
    </location>
</feature>
<evidence type="ECO:0000256" key="1">
    <source>
        <dbReference type="SAM" id="MobiDB-lite"/>
    </source>
</evidence>
<dbReference type="Pfam" id="PF01433">
    <property type="entry name" value="Peptidase_M1"/>
    <property type="match status" value="1"/>
</dbReference>
<dbReference type="SUPFAM" id="SSF55486">
    <property type="entry name" value="Metalloproteases ('zincins'), catalytic domain"/>
    <property type="match status" value="1"/>
</dbReference>
<dbReference type="PANTHER" id="PTHR11533">
    <property type="entry name" value="PROTEASE M1 ZINC METALLOPROTEASE"/>
    <property type="match status" value="1"/>
</dbReference>
<comment type="caution">
    <text evidence="4">The sequence shown here is derived from an EMBL/GenBank/DDBJ whole genome shotgun (WGS) entry which is preliminary data.</text>
</comment>
<dbReference type="InterPro" id="IPR014782">
    <property type="entry name" value="Peptidase_M1_dom"/>
</dbReference>
<evidence type="ECO:0000259" key="3">
    <source>
        <dbReference type="Pfam" id="PF01433"/>
    </source>
</evidence>
<dbReference type="GO" id="GO:0070006">
    <property type="term" value="F:metalloaminopeptidase activity"/>
    <property type="evidence" value="ECO:0007669"/>
    <property type="project" value="TreeGrafter"/>
</dbReference>
<name>A0A839AMF1_9FLAO</name>
<dbReference type="GO" id="GO:0042277">
    <property type="term" value="F:peptide binding"/>
    <property type="evidence" value="ECO:0007669"/>
    <property type="project" value="TreeGrafter"/>
</dbReference>
<evidence type="ECO:0000313" key="4">
    <source>
        <dbReference type="EMBL" id="MBA6154951.1"/>
    </source>
</evidence>
<dbReference type="EMBL" id="JACGLS010000001">
    <property type="protein sequence ID" value="MBA6154951.1"/>
    <property type="molecule type" value="Genomic_DNA"/>
</dbReference>
<dbReference type="GO" id="GO:0005737">
    <property type="term" value="C:cytoplasm"/>
    <property type="evidence" value="ECO:0007669"/>
    <property type="project" value="TreeGrafter"/>
</dbReference>
<gene>
    <name evidence="4" type="ORF">H3Z83_00235</name>
</gene>
<dbReference type="GO" id="GO:0008270">
    <property type="term" value="F:zinc ion binding"/>
    <property type="evidence" value="ECO:0007669"/>
    <property type="project" value="InterPro"/>
</dbReference>
<feature type="region of interest" description="Disordered" evidence="1">
    <location>
        <begin position="34"/>
        <end position="54"/>
    </location>
</feature>
<sequence length="703" mass="81374">MKKITSFVLAFLFVTTALVAQTKQGHTNKNKFRQLKQELPTPNNQHTASGAPGKEYTQQKVDYTMDIVLNDDKQRITGNETITYHNNSVDELPYLWVQLDQNMRAADSKTPDISSGKVRKKLSKRRFDRAFPEKPFDGGFKITSVTNTDGSNLSHTINQTMMRINLTKPLASGETFKFNISWWYNINNHRTQGGRSGFEHFEKDGNNNYVIAQFYPRMCVYDNVEGWQNDQFWGRSEFALEFGDFDVNITVPADHMLGATGVLQNRKEVFSKTELKRFEKARKTFDNPVIVRTQEEATKIEQGRSNKTKTWKFKAKNVRDYAFATSRKFIFDAMAVDINGKTVMAESLYSKEANPLYGEHSTRAVAQTLKTYSRYTFDYPYHKAISVDGQMGMEYPQICFNPGRPNPDGTYSDRTKYRMIKVTIHEVGHNFFPMIVNSDERQWTWMDEGLNSYMEMLAELDYDKNFPITRGYPKNIVKYMAGDQSKIAPIMSKGDHVYEFGNNAYGKPATALWILRETIMGHELFDHAFKTYAKRWKFKHPTPADFFRTMEDASAMDLDWFWRGWFYTTDVTDIGIKGVKKFYTSKNNDGSVNFNEDTSAGLGFSKKQNKYHYEITYNKPGGLVMPIIVEFTYKDGTKEKKTYPAEIWRLNDKEISKVFSSDKELKSITIDPDLETADVDTTNNSWPKKTMNKFDKFKNKIKS</sequence>
<dbReference type="GO" id="GO:0043171">
    <property type="term" value="P:peptide catabolic process"/>
    <property type="evidence" value="ECO:0007669"/>
    <property type="project" value="TreeGrafter"/>
</dbReference>
<dbReference type="AlphaFoldDB" id="A0A839AMF1"/>
<dbReference type="CDD" id="cd09604">
    <property type="entry name" value="M1_APN_like"/>
    <property type="match status" value="1"/>
</dbReference>
<feature type="signal peptide" evidence="2">
    <location>
        <begin position="1"/>
        <end position="20"/>
    </location>
</feature>
<dbReference type="Proteomes" id="UP000563906">
    <property type="component" value="Unassembled WGS sequence"/>
</dbReference>
<reference evidence="4 5" key="1">
    <citation type="submission" date="2020-07" db="EMBL/GenBank/DDBJ databases">
        <title>Bacterium isolated from marine sediment.</title>
        <authorList>
            <person name="Shang D."/>
            <person name="Du Z.-J."/>
        </authorList>
    </citation>
    <scope>NUCLEOTIDE SEQUENCE [LARGE SCALE GENOMIC DNA]</scope>
    <source>
        <strain evidence="4 5">S7007</strain>
    </source>
</reference>
<dbReference type="PANTHER" id="PTHR11533:SF174">
    <property type="entry name" value="PUROMYCIN-SENSITIVE AMINOPEPTIDASE-RELATED"/>
    <property type="match status" value="1"/>
</dbReference>
<keyword evidence="5" id="KW-1185">Reference proteome</keyword>
<dbReference type="RefSeq" id="WP_182123471.1">
    <property type="nucleotide sequence ID" value="NZ_JACGLS010000001.1"/>
</dbReference>
<proteinExistence type="predicted"/>
<keyword evidence="2" id="KW-0732">Signal</keyword>
<organism evidence="4 5">
    <name type="scientific">Tenacibaculum pelagium</name>
    <dbReference type="NCBI Taxonomy" id="2759527"/>
    <lineage>
        <taxon>Bacteria</taxon>
        <taxon>Pseudomonadati</taxon>
        <taxon>Bacteroidota</taxon>
        <taxon>Flavobacteriia</taxon>
        <taxon>Flavobacteriales</taxon>
        <taxon>Flavobacteriaceae</taxon>
        <taxon>Tenacibaculum</taxon>
    </lineage>
</organism>
<dbReference type="GO" id="GO:0016020">
    <property type="term" value="C:membrane"/>
    <property type="evidence" value="ECO:0007669"/>
    <property type="project" value="TreeGrafter"/>
</dbReference>
<dbReference type="InterPro" id="IPR050344">
    <property type="entry name" value="Peptidase_M1_aminopeptidases"/>
</dbReference>
<dbReference type="InterPro" id="IPR027268">
    <property type="entry name" value="Peptidase_M4/M1_CTD_sf"/>
</dbReference>
<evidence type="ECO:0000313" key="5">
    <source>
        <dbReference type="Proteomes" id="UP000563906"/>
    </source>
</evidence>
<protein>
    <submittedName>
        <fullName evidence="4">M1 family metallopeptidase</fullName>
    </submittedName>
</protein>
<evidence type="ECO:0000256" key="2">
    <source>
        <dbReference type="SAM" id="SignalP"/>
    </source>
</evidence>
<dbReference type="Gene3D" id="1.10.390.10">
    <property type="entry name" value="Neutral Protease Domain 2"/>
    <property type="match status" value="1"/>
</dbReference>
<dbReference type="GO" id="GO:0005615">
    <property type="term" value="C:extracellular space"/>
    <property type="evidence" value="ECO:0007669"/>
    <property type="project" value="TreeGrafter"/>
</dbReference>
<accession>A0A839AMF1</accession>
<feature type="chain" id="PRO_5032603214" evidence="2">
    <location>
        <begin position="21"/>
        <end position="703"/>
    </location>
</feature>